<sequence length="96" mass="11526">MRHIYLKLPVEIIDYLNELKKTQVDFSKTKFCIKRFIDGFEINSLLTKPFKKHAIHLHFPEEILNLFEAGDYYRTQLIRNAIILGFEKYRNTAIYS</sequence>
<organism evidence="1">
    <name type="scientific">marine sediment metagenome</name>
    <dbReference type="NCBI Taxonomy" id="412755"/>
    <lineage>
        <taxon>unclassified sequences</taxon>
        <taxon>metagenomes</taxon>
        <taxon>ecological metagenomes</taxon>
    </lineage>
</organism>
<reference evidence="1" key="1">
    <citation type="journal article" date="2014" name="Front. Microbiol.">
        <title>High frequency of phylogenetically diverse reductive dehalogenase-homologous genes in deep subseafloor sedimentary metagenomes.</title>
        <authorList>
            <person name="Kawai M."/>
            <person name="Futagami T."/>
            <person name="Toyoda A."/>
            <person name="Takaki Y."/>
            <person name="Nishi S."/>
            <person name="Hori S."/>
            <person name="Arai W."/>
            <person name="Tsubouchi T."/>
            <person name="Morono Y."/>
            <person name="Uchiyama I."/>
            <person name="Ito T."/>
            <person name="Fujiyama A."/>
            <person name="Inagaki F."/>
            <person name="Takami H."/>
        </authorList>
    </citation>
    <scope>NUCLEOTIDE SEQUENCE</scope>
    <source>
        <strain evidence="1">Expedition CK06-06</strain>
    </source>
</reference>
<gene>
    <name evidence="1" type="ORF">S03H2_47278</name>
</gene>
<protein>
    <submittedName>
        <fullName evidence="1">Uncharacterized protein</fullName>
    </submittedName>
</protein>
<proteinExistence type="predicted"/>
<dbReference type="EMBL" id="BARU01029749">
    <property type="protein sequence ID" value="GAH70498.1"/>
    <property type="molecule type" value="Genomic_DNA"/>
</dbReference>
<comment type="caution">
    <text evidence="1">The sequence shown here is derived from an EMBL/GenBank/DDBJ whole genome shotgun (WGS) entry which is preliminary data.</text>
</comment>
<name>X1JL66_9ZZZZ</name>
<evidence type="ECO:0000313" key="1">
    <source>
        <dbReference type="EMBL" id="GAH70498.1"/>
    </source>
</evidence>
<accession>X1JL66</accession>
<feature type="non-terminal residue" evidence="1">
    <location>
        <position position="96"/>
    </location>
</feature>
<dbReference type="AlphaFoldDB" id="X1JL66"/>